<keyword evidence="1" id="KW-0732">Signal</keyword>
<name>A0A9Q5X7M5_9BACT</name>
<feature type="chain" id="PRO_5040137016" description="Lipoprotein, rSAM/lipoprotein system" evidence="1">
    <location>
        <begin position="30"/>
        <end position="159"/>
    </location>
</feature>
<dbReference type="PROSITE" id="PS51257">
    <property type="entry name" value="PROKAR_LIPOPROTEIN"/>
    <property type="match status" value="1"/>
</dbReference>
<evidence type="ECO:0000256" key="1">
    <source>
        <dbReference type="SAM" id="SignalP"/>
    </source>
</evidence>
<dbReference type="EMBL" id="NFIJ01000010">
    <property type="protein sequence ID" value="OUO04810.1"/>
    <property type="molecule type" value="Genomic_DNA"/>
</dbReference>
<dbReference type="AlphaFoldDB" id="A0A9Q5X7M5"/>
<feature type="signal peptide" evidence="1">
    <location>
        <begin position="1"/>
        <end position="29"/>
    </location>
</feature>
<dbReference type="RefSeq" id="WP_021862871.1">
    <property type="nucleotide sequence ID" value="NZ_CAJLBM010000012.1"/>
</dbReference>
<proteinExistence type="predicted"/>
<evidence type="ECO:0008006" key="4">
    <source>
        <dbReference type="Google" id="ProtNLM"/>
    </source>
</evidence>
<reference evidence="3" key="1">
    <citation type="submission" date="2017-04" db="EMBL/GenBank/DDBJ databases">
        <title>Function of individual gut microbiota members based on whole genome sequencing of pure cultures obtained from chicken caecum.</title>
        <authorList>
            <person name="Medvecky M."/>
            <person name="Cejkova D."/>
            <person name="Polansky O."/>
            <person name="Karasova D."/>
            <person name="Kubasova T."/>
            <person name="Cizek A."/>
            <person name="Rychlik I."/>
        </authorList>
    </citation>
    <scope>NUCLEOTIDE SEQUENCE [LARGE SCALE GENOMIC DNA]</scope>
    <source>
        <strain evidence="3">An42</strain>
    </source>
</reference>
<dbReference type="InterPro" id="IPR026403">
    <property type="entry name" value="Lipo_with_rSAM"/>
</dbReference>
<accession>A0A9Q5X7M5</accession>
<dbReference type="NCBIfam" id="TIGR04134">
    <property type="entry name" value="lipo_with_rSAM"/>
    <property type="match status" value="1"/>
</dbReference>
<evidence type="ECO:0000313" key="2">
    <source>
        <dbReference type="EMBL" id="OUO04810.1"/>
    </source>
</evidence>
<evidence type="ECO:0000313" key="3">
    <source>
        <dbReference type="Proteomes" id="UP000195975"/>
    </source>
</evidence>
<gene>
    <name evidence="2" type="ORF">B5F96_10475</name>
</gene>
<protein>
    <recommendedName>
        <fullName evidence="4">Lipoprotein, rSAM/lipoprotein system</fullName>
    </recommendedName>
</protein>
<organism evidence="2 3">
    <name type="scientific">Parabacteroides johnsonii</name>
    <dbReference type="NCBI Taxonomy" id="387661"/>
    <lineage>
        <taxon>Bacteria</taxon>
        <taxon>Pseudomonadati</taxon>
        <taxon>Bacteroidota</taxon>
        <taxon>Bacteroidia</taxon>
        <taxon>Bacteroidales</taxon>
        <taxon>Tannerellaceae</taxon>
        <taxon>Parabacteroides</taxon>
    </lineage>
</organism>
<sequence length="159" mass="17954">MKNPNHKLLKVANWLLAGILALLGFSACNDEEELPLMYGTPHANFTIKGKVVNDESMPIPDIEIKCLVEHHGDNRSWFDTIPAVSTSSAGTFTYQFEEFPTDKLRIIATDIDGPQNGSYEKDSTDLTLSDNDYKGRDGWYRGTVEKEINFNLKKKIKNE</sequence>
<dbReference type="Proteomes" id="UP000195975">
    <property type="component" value="Unassembled WGS sequence"/>
</dbReference>
<comment type="caution">
    <text evidence="2">The sequence shown here is derived from an EMBL/GenBank/DDBJ whole genome shotgun (WGS) entry which is preliminary data.</text>
</comment>